<dbReference type="AlphaFoldDB" id="A0A9W3CFH5"/>
<dbReference type="OrthoDB" id="10605682at2759"/>
<gene>
    <name evidence="2" type="primary">LOC130499859</name>
</gene>
<organism evidence="1 2">
    <name type="scientific">Raphanus sativus</name>
    <name type="common">Radish</name>
    <name type="synonym">Raphanus raphanistrum var. sativus</name>
    <dbReference type="NCBI Taxonomy" id="3726"/>
    <lineage>
        <taxon>Eukaryota</taxon>
        <taxon>Viridiplantae</taxon>
        <taxon>Streptophyta</taxon>
        <taxon>Embryophyta</taxon>
        <taxon>Tracheophyta</taxon>
        <taxon>Spermatophyta</taxon>
        <taxon>Magnoliopsida</taxon>
        <taxon>eudicotyledons</taxon>
        <taxon>Gunneridae</taxon>
        <taxon>Pentapetalae</taxon>
        <taxon>rosids</taxon>
        <taxon>malvids</taxon>
        <taxon>Brassicales</taxon>
        <taxon>Brassicaceae</taxon>
        <taxon>Brassiceae</taxon>
        <taxon>Raphanus</taxon>
    </lineage>
</organism>
<protein>
    <submittedName>
        <fullName evidence="2">Uncharacterized protein LOC130499859</fullName>
    </submittedName>
</protein>
<accession>A0A9W3CFH5</accession>
<evidence type="ECO:0000313" key="1">
    <source>
        <dbReference type="Proteomes" id="UP000504610"/>
    </source>
</evidence>
<name>A0A9W3CFH5_RAPSA</name>
<dbReference type="Proteomes" id="UP000504610">
    <property type="component" value="Chromosome 9"/>
</dbReference>
<sequence length="118" mass="13720">MDDVSDPNTVVSSTSCDGDLMPWKLEPLLASRWWFCATEYFLRRITLDGGFFAKTANLERVIRSELLVRVNSYGLDYKLLKECCSSRCEIEVFRHLEFCRKHVAHDFSVIFKDLVQCS</sequence>
<dbReference type="RefSeq" id="XP_056850279.1">
    <property type="nucleotide sequence ID" value="XM_056994299.1"/>
</dbReference>
<reference evidence="1" key="1">
    <citation type="journal article" date="2019" name="Database">
        <title>The radish genome database (RadishGD): an integrated information resource for radish genomics.</title>
        <authorList>
            <person name="Yu H.J."/>
            <person name="Baek S."/>
            <person name="Lee Y.J."/>
            <person name="Cho A."/>
            <person name="Mun J.H."/>
        </authorList>
    </citation>
    <scope>NUCLEOTIDE SEQUENCE [LARGE SCALE GENOMIC DNA]</scope>
    <source>
        <strain evidence="1">cv. WK10039</strain>
    </source>
</reference>
<reference evidence="2" key="2">
    <citation type="submission" date="2025-08" db="UniProtKB">
        <authorList>
            <consortium name="RefSeq"/>
        </authorList>
    </citation>
    <scope>IDENTIFICATION</scope>
    <source>
        <tissue evidence="2">Leaf</tissue>
    </source>
</reference>
<evidence type="ECO:0000313" key="2">
    <source>
        <dbReference type="RefSeq" id="XP_056850279.1"/>
    </source>
</evidence>
<dbReference type="KEGG" id="rsz:130499859"/>
<dbReference type="GeneID" id="130499859"/>
<proteinExistence type="predicted"/>
<keyword evidence="1" id="KW-1185">Reference proteome</keyword>